<feature type="compositionally biased region" description="Basic residues" evidence="1">
    <location>
        <begin position="96"/>
        <end position="105"/>
    </location>
</feature>
<evidence type="ECO:0000313" key="2">
    <source>
        <dbReference type="EMBL" id="ERN17941.1"/>
    </source>
</evidence>
<organism evidence="2 3">
    <name type="scientific">Amborella trichopoda</name>
    <dbReference type="NCBI Taxonomy" id="13333"/>
    <lineage>
        <taxon>Eukaryota</taxon>
        <taxon>Viridiplantae</taxon>
        <taxon>Streptophyta</taxon>
        <taxon>Embryophyta</taxon>
        <taxon>Tracheophyta</taxon>
        <taxon>Spermatophyta</taxon>
        <taxon>Magnoliopsida</taxon>
        <taxon>Amborellales</taxon>
        <taxon>Amborellaceae</taxon>
        <taxon>Amborella</taxon>
    </lineage>
</organism>
<evidence type="ECO:0000313" key="3">
    <source>
        <dbReference type="Proteomes" id="UP000017836"/>
    </source>
</evidence>
<keyword evidence="3" id="KW-1185">Reference proteome</keyword>
<dbReference type="Proteomes" id="UP000017836">
    <property type="component" value="Unassembled WGS sequence"/>
</dbReference>
<feature type="region of interest" description="Disordered" evidence="1">
    <location>
        <begin position="89"/>
        <end position="144"/>
    </location>
</feature>
<protein>
    <submittedName>
        <fullName evidence="2">Uncharacterized protein</fullName>
    </submittedName>
</protein>
<proteinExistence type="predicted"/>
<dbReference type="HOGENOM" id="CLU_1613050_0_0_1"/>
<dbReference type="Gramene" id="ERN17941">
    <property type="protein sequence ID" value="ERN17941"/>
    <property type="gene ID" value="AMTR_s00046p00061710"/>
</dbReference>
<evidence type="ECO:0000256" key="1">
    <source>
        <dbReference type="SAM" id="MobiDB-lite"/>
    </source>
</evidence>
<gene>
    <name evidence="2" type="ORF">AMTR_s00046p00061710</name>
</gene>
<dbReference type="EMBL" id="KI392290">
    <property type="protein sequence ID" value="ERN17941.1"/>
    <property type="molecule type" value="Genomic_DNA"/>
</dbReference>
<dbReference type="AlphaFoldDB" id="U5CX79"/>
<name>U5CX79_AMBTC</name>
<sequence>MRQCVAIPWDYGTQTQFEPMVRPPSYLSEDQLSHRLDTRGHQVLAHREQLRGQTGHNPPAGWSNTTATTPDARFCAFSGGQADDLCIDNSLDSPRPSRKHFHRNSATKSSNAYESCRADRPSLRTSPPNPRVAPGPSMTQNGLGASHTIDSTAIAQAVLQVIISLSLGHAVNLSAWPN</sequence>
<reference evidence="3" key="1">
    <citation type="journal article" date="2013" name="Science">
        <title>The Amborella genome and the evolution of flowering plants.</title>
        <authorList>
            <consortium name="Amborella Genome Project"/>
        </authorList>
    </citation>
    <scope>NUCLEOTIDE SEQUENCE [LARGE SCALE GENOMIC DNA]</scope>
</reference>
<accession>U5CX79</accession>